<feature type="transmembrane region" description="Helical" evidence="7">
    <location>
        <begin position="116"/>
        <end position="136"/>
    </location>
</feature>
<protein>
    <submittedName>
        <fullName evidence="9">Amino acid transporter-like protein</fullName>
    </submittedName>
</protein>
<name>A0A165IKH2_XYLHT</name>
<dbReference type="GO" id="GO:0016020">
    <property type="term" value="C:membrane"/>
    <property type="evidence" value="ECO:0007669"/>
    <property type="project" value="UniProtKB-SubCell"/>
</dbReference>
<dbReference type="Proteomes" id="UP000076632">
    <property type="component" value="Unassembled WGS sequence"/>
</dbReference>
<dbReference type="InParanoid" id="A0A165IKH2"/>
<evidence type="ECO:0000256" key="1">
    <source>
        <dbReference type="ARBA" id="ARBA00004141"/>
    </source>
</evidence>
<feature type="transmembrane region" description="Helical" evidence="7">
    <location>
        <begin position="434"/>
        <end position="454"/>
    </location>
</feature>
<dbReference type="Pfam" id="PF01490">
    <property type="entry name" value="Aa_trans"/>
    <property type="match status" value="1"/>
</dbReference>
<feature type="transmembrane region" description="Helical" evidence="7">
    <location>
        <begin position="314"/>
        <end position="335"/>
    </location>
</feature>
<feature type="transmembrane region" description="Helical" evidence="7">
    <location>
        <begin position="201"/>
        <end position="219"/>
    </location>
</feature>
<evidence type="ECO:0000256" key="3">
    <source>
        <dbReference type="ARBA" id="ARBA00022692"/>
    </source>
</evidence>
<keyword evidence="3 7" id="KW-0812">Transmembrane</keyword>
<feature type="region of interest" description="Disordered" evidence="6">
    <location>
        <begin position="1"/>
        <end position="24"/>
    </location>
</feature>
<evidence type="ECO:0000256" key="5">
    <source>
        <dbReference type="ARBA" id="ARBA00023136"/>
    </source>
</evidence>
<sequence length="579" mass="64281">MAHPIGTPAGTSLTSQAPGDPHDSSVQFEEYLYYASLTRTFEAQQSEANITTRRLSAFWRRFGPMHDKNSQPKAENSAEKSAEPKPDPKISPSSTLSSQSLVSDEDWYHIARARRAATWGTVFYLITTDILGPWSVPWAMSKMGYGPGVVLYTVFGAFAGYSGYQLWRMFLNLDSYKYPVKNFGDLVFRIYGRWARHCSNVLQSIQLLFNVGIVILGNAQSLSQVTRGSLCFVICCVVWAAAGSLLGQIRSLKKFSWVAHSCIWVNLIIAFLVMGVAANSPPNFEAALANNGVPEGPVVTHAGSPPEVGFQAELVGLMQSVYAYGGAMIFCEFMSEMKRPWDFWKGMICAQGLIYCCYLLFGLFTYSYQGQFTINPVYQGLSPYAWQSVGNVLAIVQCVIYGALCSNIAIKLLWQTFVQEGFKGPDIDSHVGQILWIFLIPLYWFLAFVIATAVPQFSNISSLIAALCIQQFTYTFPPILMLGFEIKKDAMQEGEGFDPVTRTVTRRDSGWRRWRRGIAKQSPVKLFNLIFALGAAATAILGFYSSLRAIIESFEGAHVATSFGCASPVILNTTRTHRF</sequence>
<dbReference type="PANTHER" id="PTHR22950">
    <property type="entry name" value="AMINO ACID TRANSPORTER"/>
    <property type="match status" value="1"/>
</dbReference>
<keyword evidence="10" id="KW-1185">Reference proteome</keyword>
<evidence type="ECO:0000313" key="10">
    <source>
        <dbReference type="Proteomes" id="UP000076632"/>
    </source>
</evidence>
<dbReference type="InterPro" id="IPR013057">
    <property type="entry name" value="AA_transpt_TM"/>
</dbReference>
<keyword evidence="4 7" id="KW-1133">Transmembrane helix</keyword>
<evidence type="ECO:0000256" key="2">
    <source>
        <dbReference type="ARBA" id="ARBA00008066"/>
    </source>
</evidence>
<evidence type="ECO:0000256" key="6">
    <source>
        <dbReference type="SAM" id="MobiDB-lite"/>
    </source>
</evidence>
<organism evidence="9 10">
    <name type="scientific">Xylona heveae (strain CBS 132557 / TC161)</name>
    <dbReference type="NCBI Taxonomy" id="1328760"/>
    <lineage>
        <taxon>Eukaryota</taxon>
        <taxon>Fungi</taxon>
        <taxon>Dikarya</taxon>
        <taxon>Ascomycota</taxon>
        <taxon>Pezizomycotina</taxon>
        <taxon>Xylonomycetes</taxon>
        <taxon>Xylonales</taxon>
        <taxon>Xylonaceae</taxon>
        <taxon>Xylona</taxon>
    </lineage>
</organism>
<proteinExistence type="inferred from homology"/>
<dbReference type="GeneID" id="28899847"/>
<evidence type="ECO:0000259" key="8">
    <source>
        <dbReference type="Pfam" id="PF01490"/>
    </source>
</evidence>
<evidence type="ECO:0000256" key="4">
    <source>
        <dbReference type="ARBA" id="ARBA00022989"/>
    </source>
</evidence>
<dbReference type="RefSeq" id="XP_018190580.1">
    <property type="nucleotide sequence ID" value="XM_018334710.1"/>
</dbReference>
<feature type="compositionally biased region" description="Basic and acidic residues" evidence="6">
    <location>
        <begin position="65"/>
        <end position="88"/>
    </location>
</feature>
<accession>A0A165IKH2</accession>
<gene>
    <name evidence="9" type="ORF">L228DRAFT_265512</name>
</gene>
<feature type="domain" description="Amino acid transporter transmembrane" evidence="8">
    <location>
        <begin position="117"/>
        <end position="482"/>
    </location>
</feature>
<keyword evidence="5 7" id="KW-0472">Membrane</keyword>
<dbReference type="AlphaFoldDB" id="A0A165IKH2"/>
<feature type="transmembrane region" description="Helical" evidence="7">
    <location>
        <begin position="388"/>
        <end position="414"/>
    </location>
</feature>
<evidence type="ECO:0000256" key="7">
    <source>
        <dbReference type="SAM" id="Phobius"/>
    </source>
</evidence>
<dbReference type="OrthoDB" id="40134at2759"/>
<dbReference type="STRING" id="1328760.A0A165IKH2"/>
<dbReference type="OMA" id="NMMANEA"/>
<dbReference type="EMBL" id="KV407455">
    <property type="protein sequence ID" value="KZF25025.1"/>
    <property type="molecule type" value="Genomic_DNA"/>
</dbReference>
<feature type="transmembrane region" description="Helical" evidence="7">
    <location>
        <begin position="347"/>
        <end position="368"/>
    </location>
</feature>
<reference evidence="9 10" key="1">
    <citation type="journal article" date="2016" name="Fungal Biol.">
        <title>The genome of Xylona heveae provides a window into fungal endophytism.</title>
        <authorList>
            <person name="Gazis R."/>
            <person name="Kuo A."/>
            <person name="Riley R."/>
            <person name="LaButti K."/>
            <person name="Lipzen A."/>
            <person name="Lin J."/>
            <person name="Amirebrahimi M."/>
            <person name="Hesse C.N."/>
            <person name="Spatafora J.W."/>
            <person name="Henrissat B."/>
            <person name="Hainaut M."/>
            <person name="Grigoriev I.V."/>
            <person name="Hibbett D.S."/>
        </authorList>
    </citation>
    <scope>NUCLEOTIDE SEQUENCE [LARGE SCALE GENOMIC DNA]</scope>
    <source>
        <strain evidence="9 10">TC161</strain>
    </source>
</reference>
<evidence type="ECO:0000313" key="9">
    <source>
        <dbReference type="EMBL" id="KZF25025.1"/>
    </source>
</evidence>
<feature type="region of interest" description="Disordered" evidence="6">
    <location>
        <begin position="65"/>
        <end position="97"/>
    </location>
</feature>
<feature type="transmembrane region" description="Helical" evidence="7">
    <location>
        <begin position="148"/>
        <end position="167"/>
    </location>
</feature>
<comment type="subcellular location">
    <subcellularLocation>
        <location evidence="1">Membrane</location>
        <topology evidence="1">Multi-pass membrane protein</topology>
    </subcellularLocation>
</comment>
<feature type="transmembrane region" description="Helical" evidence="7">
    <location>
        <begin position="526"/>
        <end position="544"/>
    </location>
</feature>
<comment type="similarity">
    <text evidence="2">Belongs to the amino acid/polyamine transporter 2 family.</text>
</comment>
<feature type="transmembrane region" description="Helical" evidence="7">
    <location>
        <begin position="258"/>
        <end position="278"/>
    </location>
</feature>
<dbReference type="PANTHER" id="PTHR22950:SF461">
    <property type="entry name" value="AMINO ACID TRANSPORTER TRANSMEMBRANE DOMAIN-CONTAINING PROTEIN"/>
    <property type="match status" value="1"/>
</dbReference>
<feature type="transmembrane region" description="Helical" evidence="7">
    <location>
        <begin position="460"/>
        <end position="484"/>
    </location>
</feature>
<feature type="transmembrane region" description="Helical" evidence="7">
    <location>
        <begin position="225"/>
        <end position="246"/>
    </location>
</feature>
<dbReference type="GO" id="GO:0015179">
    <property type="term" value="F:L-amino acid transmembrane transporter activity"/>
    <property type="evidence" value="ECO:0007669"/>
    <property type="project" value="TreeGrafter"/>
</dbReference>